<evidence type="ECO:0000256" key="1">
    <source>
        <dbReference type="ARBA" id="ARBA00001974"/>
    </source>
</evidence>
<comment type="cofactor">
    <cofactor evidence="1">
        <name>FAD</name>
        <dbReference type="ChEBI" id="CHEBI:57692"/>
    </cofactor>
</comment>
<dbReference type="SUPFAM" id="SSF51905">
    <property type="entry name" value="FAD/NAD(P)-binding domain"/>
    <property type="match status" value="2"/>
</dbReference>
<dbReference type="Pfam" id="PF07992">
    <property type="entry name" value="Pyr_redox_2"/>
    <property type="match status" value="1"/>
</dbReference>
<sequence length="386" mass="42119">MKKVVIIGAGHGGVQAATSLRDMGFEGTIQLIADEAHLPYQKPPLSKGFLNGKQTVENLLFRNANYYAEHHIEVIVGEKIEAIQLHNQTVTSSTGHTFEYDYLILATGARNRELPKAIASNALYLRSMSDAQQLKLALDVVESVAVVGGGFIGLEVAASAAEAGKQVTVLEVQNRLMARVLPPVLSEVFLKKHQEMGVNVQLNATVSAEALAEFDLVVVGIGVVPNQELAQEAGIECQNGVLVNEYQQTSVSNVYAIGDCASHYNRFAGKQCRLESVQNAVDQAKIAAAHICEKTQPYDAVPWFWTNQFDLKLQMAGINSDYDSYAFRGDLVANKFSIFYFKENKLVAVDSLNRPADHLAARKLIQAGITPTKEQVEDATLKLITS</sequence>
<dbReference type="Proteomes" id="UP000541352">
    <property type="component" value="Unassembled WGS sequence"/>
</dbReference>
<feature type="domain" description="Reductase C-terminal" evidence="6">
    <location>
        <begin position="303"/>
        <end position="383"/>
    </location>
</feature>
<dbReference type="PRINTS" id="PR00411">
    <property type="entry name" value="PNDRDTASEI"/>
</dbReference>
<dbReference type="GO" id="GO:0005737">
    <property type="term" value="C:cytoplasm"/>
    <property type="evidence" value="ECO:0007669"/>
    <property type="project" value="TreeGrafter"/>
</dbReference>
<evidence type="ECO:0000259" key="5">
    <source>
        <dbReference type="Pfam" id="PF07992"/>
    </source>
</evidence>
<keyword evidence="2" id="KW-0285">Flavoprotein</keyword>
<organism evidence="7 8">
    <name type="scientific">Runella defluvii</name>
    <dbReference type="NCBI Taxonomy" id="370973"/>
    <lineage>
        <taxon>Bacteria</taxon>
        <taxon>Pseudomonadati</taxon>
        <taxon>Bacteroidota</taxon>
        <taxon>Cytophagia</taxon>
        <taxon>Cytophagales</taxon>
        <taxon>Spirosomataceae</taxon>
        <taxon>Runella</taxon>
    </lineage>
</organism>
<reference evidence="7 8" key="1">
    <citation type="submission" date="2020-08" db="EMBL/GenBank/DDBJ databases">
        <title>Genomic Encyclopedia of Type Strains, Phase IV (KMG-IV): sequencing the most valuable type-strain genomes for metagenomic binning, comparative biology and taxonomic classification.</title>
        <authorList>
            <person name="Goeker M."/>
        </authorList>
    </citation>
    <scope>NUCLEOTIDE SEQUENCE [LARGE SCALE GENOMIC DNA]</scope>
    <source>
        <strain evidence="7 8">DSM 17976</strain>
    </source>
</reference>
<dbReference type="EC" id="1.18.1.3" evidence="7"/>
<dbReference type="EMBL" id="JACIBY010000026">
    <property type="protein sequence ID" value="MBB3842118.1"/>
    <property type="molecule type" value="Genomic_DNA"/>
</dbReference>
<dbReference type="Gene3D" id="3.50.50.60">
    <property type="entry name" value="FAD/NAD(P)-binding domain"/>
    <property type="match status" value="2"/>
</dbReference>
<dbReference type="GO" id="GO:0008860">
    <property type="term" value="F:ferredoxin-NAD+ reductase activity"/>
    <property type="evidence" value="ECO:0007669"/>
    <property type="project" value="UniProtKB-EC"/>
</dbReference>
<keyword evidence="4 7" id="KW-0560">Oxidoreductase</keyword>
<dbReference type="InterPro" id="IPR028202">
    <property type="entry name" value="Reductase_C"/>
</dbReference>
<dbReference type="GO" id="GO:0016651">
    <property type="term" value="F:oxidoreductase activity, acting on NAD(P)H"/>
    <property type="evidence" value="ECO:0007669"/>
    <property type="project" value="TreeGrafter"/>
</dbReference>
<dbReference type="SUPFAM" id="SSF55424">
    <property type="entry name" value="FAD/NAD-linked reductases, dimerisation (C-terminal) domain"/>
    <property type="match status" value="1"/>
</dbReference>
<dbReference type="PANTHER" id="PTHR43557:SF2">
    <property type="entry name" value="RIESKE DOMAIN-CONTAINING PROTEIN-RELATED"/>
    <property type="match status" value="1"/>
</dbReference>
<dbReference type="PANTHER" id="PTHR43557">
    <property type="entry name" value="APOPTOSIS-INDUCING FACTOR 1"/>
    <property type="match status" value="1"/>
</dbReference>
<accession>A0A7W5ZR49</accession>
<dbReference type="AlphaFoldDB" id="A0A7W5ZR49"/>
<dbReference type="GO" id="GO:0051213">
    <property type="term" value="F:dioxygenase activity"/>
    <property type="evidence" value="ECO:0007669"/>
    <property type="project" value="UniProtKB-KW"/>
</dbReference>
<keyword evidence="7" id="KW-0223">Dioxygenase</keyword>
<evidence type="ECO:0000256" key="3">
    <source>
        <dbReference type="ARBA" id="ARBA00022827"/>
    </source>
</evidence>
<comment type="caution">
    <text evidence="7">The sequence shown here is derived from an EMBL/GenBank/DDBJ whole genome shotgun (WGS) entry which is preliminary data.</text>
</comment>
<evidence type="ECO:0000313" key="7">
    <source>
        <dbReference type="EMBL" id="MBB3842118.1"/>
    </source>
</evidence>
<dbReference type="Pfam" id="PF14759">
    <property type="entry name" value="Reductase_C"/>
    <property type="match status" value="1"/>
</dbReference>
<keyword evidence="8" id="KW-1185">Reference proteome</keyword>
<dbReference type="InterPro" id="IPR023753">
    <property type="entry name" value="FAD/NAD-binding_dom"/>
</dbReference>
<keyword evidence="3" id="KW-0274">FAD</keyword>
<evidence type="ECO:0000259" key="6">
    <source>
        <dbReference type="Pfam" id="PF14759"/>
    </source>
</evidence>
<gene>
    <name evidence="7" type="ORF">FHS57_006149</name>
</gene>
<proteinExistence type="predicted"/>
<dbReference type="RefSeq" id="WP_183980254.1">
    <property type="nucleotide sequence ID" value="NZ_JACIBY010000026.1"/>
</dbReference>
<evidence type="ECO:0000256" key="2">
    <source>
        <dbReference type="ARBA" id="ARBA00022630"/>
    </source>
</evidence>
<dbReference type="InterPro" id="IPR036188">
    <property type="entry name" value="FAD/NAD-bd_sf"/>
</dbReference>
<dbReference type="InterPro" id="IPR050446">
    <property type="entry name" value="FAD-oxidoreductase/Apoptosis"/>
</dbReference>
<feature type="domain" description="FAD/NAD(P)-binding" evidence="5">
    <location>
        <begin position="2"/>
        <end position="284"/>
    </location>
</feature>
<dbReference type="PRINTS" id="PR00368">
    <property type="entry name" value="FADPNR"/>
</dbReference>
<name>A0A7W5ZR49_9BACT</name>
<protein>
    <submittedName>
        <fullName evidence="7">3-phenylpropionate/trans-cinnamate dioxygenase ferredoxin reductase subunit</fullName>
        <ecNumber evidence="7">1.18.1.3</ecNumber>
    </submittedName>
</protein>
<dbReference type="Gene3D" id="3.30.390.30">
    <property type="match status" value="1"/>
</dbReference>
<dbReference type="InterPro" id="IPR016156">
    <property type="entry name" value="FAD/NAD-linked_Rdtase_dimer_sf"/>
</dbReference>
<evidence type="ECO:0000256" key="4">
    <source>
        <dbReference type="ARBA" id="ARBA00023002"/>
    </source>
</evidence>
<evidence type="ECO:0000313" key="8">
    <source>
        <dbReference type="Proteomes" id="UP000541352"/>
    </source>
</evidence>